<protein>
    <recommendedName>
        <fullName evidence="3">F-box domain-containing protein</fullName>
    </recommendedName>
</protein>
<sequence length="660" mass="74048">MEAKLKALLEREPTGHAAIIQAITPTAKHVKKIVASIHRHRGLLSVVRHIPCEVWQKVFCFTTANLPVCHHQYGKTLHTLCSVSRMWNLAATTEQSLWTVLPNMGSDSTQTHHASQLECLALYLERSGSLPIDVEYASHKCALTYTIRAQGVVTKLCPILAILIKESHRWKLASFGVVEKDFQHLEFVEGRIPCLETLSICVYPSKYAEGTEVLAVLMFPKAFSVAPSLRHVDFTKTAAPWNSLISFPQPPSWFSLESLSLAAGFDIHSIYVIHLSQGTLRSLDIALDNKFHSFCIATGLPIVLPRLKKLVLHIDPTTPVSLLRATLSLLVLPALEELGIMFIAEPYTPSEFAPILSATLGGWKSLKRLRLDPCFDFDDALPLLDRCPELEALDIQAPNSASAGSLFQVEPMALPPLMRHPHLPLLQTLTLHTCSYEGDDALTESQLSLLCKSEACSLGFMIMSRTVFIPGGISPQTPQLKTINFIWDDSEVSKIWHAQLEALNDYFPDMNGGGLPSISLKVVDEFREGLRAWARGFQGSREEFNRPRKQDIDGLLKRMEKLDLSQIDSRPLVRKGVLTMLCALSCRLDGVIPGGKRYGFRERTRELCMKWKPFIVRDVQLSPFRWIYVARNHLQLKYNTSAPTEKEIWEDIVGPWGIHI</sequence>
<dbReference type="OrthoDB" id="2856519at2759"/>
<evidence type="ECO:0008006" key="3">
    <source>
        <dbReference type="Google" id="ProtNLM"/>
    </source>
</evidence>
<reference evidence="1 2" key="1">
    <citation type="submission" date="2020-07" db="EMBL/GenBank/DDBJ databases">
        <title>Comparative genomics of pyrophilous fungi reveals a link between fire events and developmental genes.</title>
        <authorList>
            <consortium name="DOE Joint Genome Institute"/>
            <person name="Steindorff A.S."/>
            <person name="Carver A."/>
            <person name="Calhoun S."/>
            <person name="Stillman K."/>
            <person name="Liu H."/>
            <person name="Lipzen A."/>
            <person name="Pangilinan J."/>
            <person name="Labutti K."/>
            <person name="Bruns T.D."/>
            <person name="Grigoriev I.V."/>
        </authorList>
    </citation>
    <scope>NUCLEOTIDE SEQUENCE [LARGE SCALE GENOMIC DNA]</scope>
    <source>
        <strain evidence="1 2">CBS 144469</strain>
    </source>
</reference>
<name>A0A8H6M6A0_9AGAR</name>
<dbReference type="AlphaFoldDB" id="A0A8H6M6A0"/>
<keyword evidence="2" id="KW-1185">Reference proteome</keyword>
<dbReference type="InterPro" id="IPR032675">
    <property type="entry name" value="LRR_dom_sf"/>
</dbReference>
<gene>
    <name evidence="1" type="ORF">DFP72DRAFT_1171444</name>
</gene>
<evidence type="ECO:0000313" key="2">
    <source>
        <dbReference type="Proteomes" id="UP000521943"/>
    </source>
</evidence>
<organism evidence="1 2">
    <name type="scientific">Ephemerocybe angulata</name>
    <dbReference type="NCBI Taxonomy" id="980116"/>
    <lineage>
        <taxon>Eukaryota</taxon>
        <taxon>Fungi</taxon>
        <taxon>Dikarya</taxon>
        <taxon>Basidiomycota</taxon>
        <taxon>Agaricomycotina</taxon>
        <taxon>Agaricomycetes</taxon>
        <taxon>Agaricomycetidae</taxon>
        <taxon>Agaricales</taxon>
        <taxon>Agaricineae</taxon>
        <taxon>Psathyrellaceae</taxon>
        <taxon>Ephemerocybe</taxon>
    </lineage>
</organism>
<dbReference type="SUPFAM" id="SSF52047">
    <property type="entry name" value="RNI-like"/>
    <property type="match status" value="1"/>
</dbReference>
<accession>A0A8H6M6A0</accession>
<comment type="caution">
    <text evidence="1">The sequence shown here is derived from an EMBL/GenBank/DDBJ whole genome shotgun (WGS) entry which is preliminary data.</text>
</comment>
<evidence type="ECO:0000313" key="1">
    <source>
        <dbReference type="EMBL" id="KAF6752927.1"/>
    </source>
</evidence>
<dbReference type="Proteomes" id="UP000521943">
    <property type="component" value="Unassembled WGS sequence"/>
</dbReference>
<proteinExistence type="predicted"/>
<dbReference type="EMBL" id="JACGCI010000042">
    <property type="protein sequence ID" value="KAF6752927.1"/>
    <property type="molecule type" value="Genomic_DNA"/>
</dbReference>
<dbReference type="Gene3D" id="3.80.10.10">
    <property type="entry name" value="Ribonuclease Inhibitor"/>
    <property type="match status" value="1"/>
</dbReference>